<feature type="binding site" evidence="7">
    <location>
        <position position="59"/>
    </location>
    <ligand>
        <name>substrate</name>
    </ligand>
</feature>
<comment type="cofactor">
    <cofactor evidence="7">
        <name>Mg(2+)</name>
        <dbReference type="ChEBI" id="CHEBI:18420"/>
    </cofactor>
    <text evidence="7">Binds 1 Mg(2+) ion per subunit.</text>
</comment>
<evidence type="ECO:0000256" key="4">
    <source>
        <dbReference type="ARBA" id="ARBA00022777"/>
    </source>
</evidence>
<dbReference type="GO" id="GO:0005524">
    <property type="term" value="F:ATP binding"/>
    <property type="evidence" value="ECO:0007669"/>
    <property type="project" value="UniProtKB-UniRule"/>
</dbReference>
<keyword evidence="7" id="KW-0460">Magnesium</keyword>
<protein>
    <recommendedName>
        <fullName evidence="7">Shikimate kinase</fullName>
        <shortName evidence="7">SK</shortName>
        <ecNumber evidence="7">2.7.1.71</ecNumber>
    </recommendedName>
</protein>
<dbReference type="GO" id="GO:0009073">
    <property type="term" value="P:aromatic amino acid family biosynthetic process"/>
    <property type="evidence" value="ECO:0007669"/>
    <property type="project" value="UniProtKB-KW"/>
</dbReference>
<sequence>MVYMKIILLGYMGSGKSSIGKSLSKVTNIPFLDLDNVIEEKESISISEIFNAKGEIYFRKREQEILNNVLRDNQSLILALGGGTPCYGTIMQNLNDMDDVTLIYLKASIQELTLRLWEERAHRPMIAHLKDKIQLEDFIRKHLFERNFYYNQASKKIDTDGFNISEIVQKIVVSLF</sequence>
<feature type="binding site" evidence="7">
    <location>
        <position position="82"/>
    </location>
    <ligand>
        <name>substrate</name>
    </ligand>
</feature>
<dbReference type="SUPFAM" id="SSF52540">
    <property type="entry name" value="P-loop containing nucleoside triphosphate hydrolases"/>
    <property type="match status" value="1"/>
</dbReference>
<keyword evidence="9" id="KW-1185">Reference proteome</keyword>
<feature type="binding site" evidence="7">
    <location>
        <position position="35"/>
    </location>
    <ligand>
        <name>substrate</name>
    </ligand>
</feature>
<keyword evidence="1 7" id="KW-0028">Amino-acid biosynthesis</keyword>
<keyword evidence="4 7" id="KW-0418">Kinase</keyword>
<dbReference type="CDD" id="cd00464">
    <property type="entry name" value="SK"/>
    <property type="match status" value="1"/>
</dbReference>
<dbReference type="AlphaFoldDB" id="A0A5J4FZP1"/>
<comment type="pathway">
    <text evidence="7">Metabolic intermediate biosynthesis; chorismate biosynthesis; chorismate from D-erythrose 4-phosphate and phosphoenolpyruvate: step 5/7.</text>
</comment>
<evidence type="ECO:0000256" key="3">
    <source>
        <dbReference type="ARBA" id="ARBA00022741"/>
    </source>
</evidence>
<dbReference type="InterPro" id="IPR027417">
    <property type="entry name" value="P-loop_NTPase"/>
</dbReference>
<comment type="subcellular location">
    <subcellularLocation>
        <location evidence="7">Cytoplasm</location>
    </subcellularLocation>
</comment>
<organism evidence="8 9">
    <name type="scientific">Patiriisocius marinistellae</name>
    <dbReference type="NCBI Taxonomy" id="2494560"/>
    <lineage>
        <taxon>Bacteria</taxon>
        <taxon>Pseudomonadati</taxon>
        <taxon>Bacteroidota</taxon>
        <taxon>Flavobacteriia</taxon>
        <taxon>Flavobacteriales</taxon>
        <taxon>Flavobacteriaceae</taxon>
        <taxon>Patiriisocius</taxon>
    </lineage>
</organism>
<reference evidence="8 9" key="1">
    <citation type="submission" date="2019-08" db="EMBL/GenBank/DDBJ databases">
        <title>Ulvibacter marinistellae sp. nov., isolated from a starfish, Patiria pectinifera.</title>
        <authorList>
            <person name="Kawano K."/>
            <person name="Ushijima N."/>
            <person name="Kihara M."/>
            <person name="Itoh H."/>
        </authorList>
    </citation>
    <scope>NUCLEOTIDE SEQUENCE [LARGE SCALE GENOMIC DNA]</scope>
    <source>
        <strain evidence="8 9">KK4</strain>
    </source>
</reference>
<dbReference type="EC" id="2.7.1.71" evidence="7"/>
<dbReference type="PANTHER" id="PTHR21087">
    <property type="entry name" value="SHIKIMATE KINASE"/>
    <property type="match status" value="1"/>
</dbReference>
<accession>A0A5J4FZP1</accession>
<feature type="binding site" evidence="7">
    <location>
        <position position="146"/>
    </location>
    <ligand>
        <name>substrate</name>
    </ligand>
</feature>
<gene>
    <name evidence="7 8" type="primary">aroK</name>
    <name evidence="8" type="ORF">ULMS_22200</name>
</gene>
<comment type="similarity">
    <text evidence="7">Belongs to the shikimate kinase family.</text>
</comment>
<dbReference type="InterPro" id="IPR031322">
    <property type="entry name" value="Shikimate/glucono_kinase"/>
</dbReference>
<evidence type="ECO:0000256" key="6">
    <source>
        <dbReference type="ARBA" id="ARBA00023141"/>
    </source>
</evidence>
<evidence type="ECO:0000256" key="5">
    <source>
        <dbReference type="ARBA" id="ARBA00022840"/>
    </source>
</evidence>
<proteinExistence type="inferred from homology"/>
<dbReference type="PRINTS" id="PR01100">
    <property type="entry name" value="SHIKIMTKNASE"/>
</dbReference>
<keyword evidence="7" id="KW-0963">Cytoplasm</keyword>
<feature type="binding site" evidence="7">
    <location>
        <position position="17"/>
    </location>
    <ligand>
        <name>Mg(2+)</name>
        <dbReference type="ChEBI" id="CHEBI:18420"/>
    </ligand>
</feature>
<comment type="caution">
    <text evidence="7">Lacks conserved residue(s) required for the propagation of feature annotation.</text>
</comment>
<dbReference type="GO" id="GO:0009423">
    <property type="term" value="P:chorismate biosynthetic process"/>
    <property type="evidence" value="ECO:0007669"/>
    <property type="project" value="UniProtKB-UniRule"/>
</dbReference>
<dbReference type="PANTHER" id="PTHR21087:SF16">
    <property type="entry name" value="SHIKIMATE KINASE 1, CHLOROPLASTIC"/>
    <property type="match status" value="1"/>
</dbReference>
<dbReference type="Pfam" id="PF01202">
    <property type="entry name" value="SKI"/>
    <property type="match status" value="1"/>
</dbReference>
<evidence type="ECO:0000313" key="9">
    <source>
        <dbReference type="Proteomes" id="UP000326994"/>
    </source>
</evidence>
<dbReference type="EMBL" id="BKCF01000004">
    <property type="protein sequence ID" value="GEQ86712.1"/>
    <property type="molecule type" value="Genomic_DNA"/>
</dbReference>
<comment type="subunit">
    <text evidence="7">Monomer.</text>
</comment>
<keyword evidence="5 7" id="KW-0067">ATP-binding</keyword>
<dbReference type="Proteomes" id="UP000326994">
    <property type="component" value="Unassembled WGS sequence"/>
</dbReference>
<name>A0A5J4FZP1_9FLAO</name>
<feature type="binding site" evidence="7">
    <location>
        <position position="123"/>
    </location>
    <ligand>
        <name>ATP</name>
        <dbReference type="ChEBI" id="CHEBI:30616"/>
    </ligand>
</feature>
<feature type="binding site" evidence="7">
    <location>
        <begin position="13"/>
        <end position="18"/>
    </location>
    <ligand>
        <name>ATP</name>
        <dbReference type="ChEBI" id="CHEBI:30616"/>
    </ligand>
</feature>
<dbReference type="GO" id="GO:0008652">
    <property type="term" value="P:amino acid biosynthetic process"/>
    <property type="evidence" value="ECO:0007669"/>
    <property type="project" value="UniProtKB-KW"/>
</dbReference>
<dbReference type="GO" id="GO:0005829">
    <property type="term" value="C:cytosol"/>
    <property type="evidence" value="ECO:0007669"/>
    <property type="project" value="TreeGrafter"/>
</dbReference>
<comment type="catalytic activity">
    <reaction evidence="7">
        <text>shikimate + ATP = 3-phosphoshikimate + ADP + H(+)</text>
        <dbReference type="Rhea" id="RHEA:13121"/>
        <dbReference type="ChEBI" id="CHEBI:15378"/>
        <dbReference type="ChEBI" id="CHEBI:30616"/>
        <dbReference type="ChEBI" id="CHEBI:36208"/>
        <dbReference type="ChEBI" id="CHEBI:145989"/>
        <dbReference type="ChEBI" id="CHEBI:456216"/>
        <dbReference type="EC" id="2.7.1.71"/>
    </reaction>
</comment>
<dbReference type="Gene3D" id="3.40.50.300">
    <property type="entry name" value="P-loop containing nucleotide triphosphate hydrolases"/>
    <property type="match status" value="1"/>
</dbReference>
<dbReference type="UniPathway" id="UPA00053">
    <property type="reaction ID" value="UER00088"/>
</dbReference>
<dbReference type="GO" id="GO:0004765">
    <property type="term" value="F:shikimate kinase activity"/>
    <property type="evidence" value="ECO:0007669"/>
    <property type="project" value="UniProtKB-UniRule"/>
</dbReference>
<keyword evidence="2 7" id="KW-0808">Transferase</keyword>
<dbReference type="GO" id="GO:0000287">
    <property type="term" value="F:magnesium ion binding"/>
    <property type="evidence" value="ECO:0007669"/>
    <property type="project" value="UniProtKB-UniRule"/>
</dbReference>
<keyword evidence="7" id="KW-0479">Metal-binding</keyword>
<evidence type="ECO:0000256" key="7">
    <source>
        <dbReference type="HAMAP-Rule" id="MF_00109"/>
    </source>
</evidence>
<dbReference type="HAMAP" id="MF_00109">
    <property type="entry name" value="Shikimate_kinase"/>
    <property type="match status" value="1"/>
</dbReference>
<dbReference type="InterPro" id="IPR000623">
    <property type="entry name" value="Shikimate_kinase/TSH1"/>
</dbReference>
<evidence type="ECO:0000256" key="2">
    <source>
        <dbReference type="ARBA" id="ARBA00022679"/>
    </source>
</evidence>
<keyword evidence="6 7" id="KW-0057">Aromatic amino acid biosynthesis</keyword>
<evidence type="ECO:0000313" key="8">
    <source>
        <dbReference type="EMBL" id="GEQ86712.1"/>
    </source>
</evidence>
<evidence type="ECO:0000256" key="1">
    <source>
        <dbReference type="ARBA" id="ARBA00022605"/>
    </source>
</evidence>
<keyword evidence="3 7" id="KW-0547">Nucleotide-binding</keyword>
<comment type="caution">
    <text evidence="8">The sequence shown here is derived from an EMBL/GenBank/DDBJ whole genome shotgun (WGS) entry which is preliminary data.</text>
</comment>
<comment type="function">
    <text evidence="7">Catalyzes the specific phosphorylation of the 3-hydroxyl group of shikimic acid using ATP as a cosubstrate.</text>
</comment>